<evidence type="ECO:0000313" key="3">
    <source>
        <dbReference type="EMBL" id="PJZ66161.1"/>
    </source>
</evidence>
<accession>A0A2M9ZCI9</accession>
<dbReference type="EMBL" id="NPDT01000002">
    <property type="protein sequence ID" value="PJZ66161.1"/>
    <property type="molecule type" value="Genomic_DNA"/>
</dbReference>
<dbReference type="InterPro" id="IPR029058">
    <property type="entry name" value="AB_hydrolase_fold"/>
</dbReference>
<dbReference type="PANTHER" id="PTHR12277:SF81">
    <property type="entry name" value="PROTEIN ABHD13"/>
    <property type="match status" value="1"/>
</dbReference>
<gene>
    <name evidence="3" type="ORF">CH371_07675</name>
</gene>
<dbReference type="PROSITE" id="PS51257">
    <property type="entry name" value="PROKAR_LIPOPROTEIN"/>
    <property type="match status" value="1"/>
</dbReference>
<dbReference type="PANTHER" id="PTHR12277">
    <property type="entry name" value="ALPHA/BETA HYDROLASE DOMAIN-CONTAINING PROTEIN"/>
    <property type="match status" value="1"/>
</dbReference>
<dbReference type="InterPro" id="IPR022742">
    <property type="entry name" value="Hydrolase_4"/>
</dbReference>
<reference evidence="3 4" key="1">
    <citation type="submission" date="2017-07" db="EMBL/GenBank/DDBJ databases">
        <title>Leptospira spp. isolated from tropical soils.</title>
        <authorList>
            <person name="Thibeaux R."/>
            <person name="Iraola G."/>
            <person name="Ferres I."/>
            <person name="Bierque E."/>
            <person name="Girault D."/>
            <person name="Soupe-Gilbert M.-E."/>
            <person name="Picardeau M."/>
            <person name="Goarant C."/>
        </authorList>
    </citation>
    <scope>NUCLEOTIDE SEQUENCE [LARGE SCALE GENOMIC DNA]</scope>
    <source>
        <strain evidence="3 4">FH2-C-A2</strain>
    </source>
</reference>
<comment type="caution">
    <text evidence="3">The sequence shown here is derived from an EMBL/GenBank/DDBJ whole genome shotgun (WGS) entry which is preliminary data.</text>
</comment>
<protein>
    <submittedName>
        <fullName evidence="3">Phospholipase</fullName>
    </submittedName>
</protein>
<proteinExistence type="predicted"/>
<dbReference type="AlphaFoldDB" id="A0A2M9ZCI9"/>
<feature type="domain" description="Serine aminopeptidase S33" evidence="2">
    <location>
        <begin position="68"/>
        <end position="163"/>
    </location>
</feature>
<evidence type="ECO:0000313" key="4">
    <source>
        <dbReference type="Proteomes" id="UP000231912"/>
    </source>
</evidence>
<keyword evidence="1" id="KW-0472">Membrane</keyword>
<evidence type="ECO:0000256" key="1">
    <source>
        <dbReference type="SAM" id="Phobius"/>
    </source>
</evidence>
<dbReference type="Gene3D" id="3.40.50.1820">
    <property type="entry name" value="alpha/beta hydrolase"/>
    <property type="match status" value="1"/>
</dbReference>
<feature type="transmembrane region" description="Helical" evidence="1">
    <location>
        <begin position="7"/>
        <end position="27"/>
    </location>
</feature>
<evidence type="ECO:0000259" key="2">
    <source>
        <dbReference type="Pfam" id="PF12146"/>
    </source>
</evidence>
<sequence length="288" mass="32367">MRQHSLTFFSFSILISVFLIGCSSMLYQPSPQIFFPPEKLGYNPEKIRLKMKDGVSVNVWIFRPKSSPPKASILQFHGNGENMSSHYVSLVWLVEKGYELITWDYRGYGESEGEPDKLDIHNDSLEILEFAKNRASKNKIPWIVYGQSLGGAISIRALGDMKDKEGLLLVVGDGTFASYSGVAKSIADRLFFFPIGYLVWAFFPNGLSPQETVSELPPIRLFLVHGTNDKVVSFPNGMELFEKAKDPKIFWEIKGAGHMDWLGLGRSEGAKNFLRYLDSLVTANPISQ</sequence>
<dbReference type="RefSeq" id="WP_100758415.1">
    <property type="nucleotide sequence ID" value="NZ_NPDT01000002.1"/>
</dbReference>
<name>A0A2M9ZCI9_9LEPT</name>
<dbReference type="Proteomes" id="UP000231912">
    <property type="component" value="Unassembled WGS sequence"/>
</dbReference>
<keyword evidence="1" id="KW-0812">Transmembrane</keyword>
<organism evidence="3 4">
    <name type="scientific">Leptospira wolffii</name>
    <dbReference type="NCBI Taxonomy" id="409998"/>
    <lineage>
        <taxon>Bacteria</taxon>
        <taxon>Pseudomonadati</taxon>
        <taxon>Spirochaetota</taxon>
        <taxon>Spirochaetia</taxon>
        <taxon>Leptospirales</taxon>
        <taxon>Leptospiraceae</taxon>
        <taxon>Leptospira</taxon>
    </lineage>
</organism>
<dbReference type="Pfam" id="PF12146">
    <property type="entry name" value="Hydrolase_4"/>
    <property type="match status" value="1"/>
</dbReference>
<keyword evidence="1" id="KW-1133">Transmembrane helix</keyword>
<dbReference type="SUPFAM" id="SSF53474">
    <property type="entry name" value="alpha/beta-Hydrolases"/>
    <property type="match status" value="1"/>
</dbReference>